<keyword evidence="9" id="KW-0723">Serine/threonine-protein kinase</keyword>
<evidence type="ECO:0000256" key="3">
    <source>
        <dbReference type="ARBA" id="ARBA00022777"/>
    </source>
</evidence>
<evidence type="ECO:0000256" key="5">
    <source>
        <dbReference type="PROSITE-ProRule" id="PRU10141"/>
    </source>
</evidence>
<dbReference type="InterPro" id="IPR000719">
    <property type="entry name" value="Prot_kinase_dom"/>
</dbReference>
<keyword evidence="10" id="KW-1185">Reference proteome</keyword>
<dbReference type="AlphaFoldDB" id="D6U5V5"/>
<dbReference type="PROSITE" id="PS00107">
    <property type="entry name" value="PROTEIN_KINASE_ATP"/>
    <property type="match status" value="1"/>
</dbReference>
<evidence type="ECO:0000259" key="8">
    <source>
        <dbReference type="PROSITE" id="PS50011"/>
    </source>
</evidence>
<keyword evidence="2 5" id="KW-0547">Nucleotide-binding</keyword>
<feature type="transmembrane region" description="Helical" evidence="7">
    <location>
        <begin position="522"/>
        <end position="542"/>
    </location>
</feature>
<dbReference type="Proteomes" id="UP000004508">
    <property type="component" value="Unassembled WGS sequence"/>
</dbReference>
<feature type="binding site" evidence="5">
    <location>
        <position position="44"/>
    </location>
    <ligand>
        <name>ATP</name>
        <dbReference type="ChEBI" id="CHEBI:30616"/>
    </ligand>
</feature>
<dbReference type="Gene3D" id="1.10.510.10">
    <property type="entry name" value="Transferase(Phosphotransferase) domain 1"/>
    <property type="match status" value="1"/>
</dbReference>
<dbReference type="InterPro" id="IPR011009">
    <property type="entry name" value="Kinase-like_dom_sf"/>
</dbReference>
<dbReference type="GO" id="GO:0005524">
    <property type="term" value="F:ATP binding"/>
    <property type="evidence" value="ECO:0007669"/>
    <property type="project" value="UniProtKB-UniRule"/>
</dbReference>
<evidence type="ECO:0000256" key="7">
    <source>
        <dbReference type="SAM" id="Phobius"/>
    </source>
</evidence>
<evidence type="ECO:0000256" key="4">
    <source>
        <dbReference type="ARBA" id="ARBA00022840"/>
    </source>
</evidence>
<organism evidence="9 10">
    <name type="scientific">Ktedonobacter racemifer DSM 44963</name>
    <dbReference type="NCBI Taxonomy" id="485913"/>
    <lineage>
        <taxon>Bacteria</taxon>
        <taxon>Bacillati</taxon>
        <taxon>Chloroflexota</taxon>
        <taxon>Ktedonobacteria</taxon>
        <taxon>Ktedonobacterales</taxon>
        <taxon>Ktedonobacteraceae</taxon>
        <taxon>Ktedonobacter</taxon>
    </lineage>
</organism>
<dbReference type="EMBL" id="ADVG01000005">
    <property type="protein sequence ID" value="EFH80366.1"/>
    <property type="molecule type" value="Genomic_DNA"/>
</dbReference>
<dbReference type="InParanoid" id="D6U5V5"/>
<feature type="region of interest" description="Disordered" evidence="6">
    <location>
        <begin position="414"/>
        <end position="513"/>
    </location>
</feature>
<protein>
    <submittedName>
        <fullName evidence="9">Serine/threonine protein kinase</fullName>
    </submittedName>
</protein>
<dbReference type="PANTHER" id="PTHR43289">
    <property type="entry name" value="MITOGEN-ACTIVATED PROTEIN KINASE KINASE KINASE 20-RELATED"/>
    <property type="match status" value="1"/>
</dbReference>
<dbReference type="PANTHER" id="PTHR43289:SF34">
    <property type="entry name" value="SERINE_THREONINE-PROTEIN KINASE YBDM-RELATED"/>
    <property type="match status" value="1"/>
</dbReference>
<dbReference type="SUPFAM" id="SSF56112">
    <property type="entry name" value="Protein kinase-like (PK-like)"/>
    <property type="match status" value="1"/>
</dbReference>
<dbReference type="OrthoDB" id="9801841at2"/>
<name>D6U5V5_KTERA</name>
<dbReference type="InterPro" id="IPR017441">
    <property type="entry name" value="Protein_kinase_ATP_BS"/>
</dbReference>
<dbReference type="SMART" id="SM00220">
    <property type="entry name" value="S_TKc"/>
    <property type="match status" value="1"/>
</dbReference>
<feature type="compositionally biased region" description="Polar residues" evidence="6">
    <location>
        <begin position="432"/>
        <end position="445"/>
    </location>
</feature>
<dbReference type="Gene3D" id="3.30.200.20">
    <property type="entry name" value="Phosphorylase Kinase, domain 1"/>
    <property type="match status" value="1"/>
</dbReference>
<keyword evidence="7" id="KW-0472">Membrane</keyword>
<dbReference type="PROSITE" id="PS50011">
    <property type="entry name" value="PROTEIN_KINASE_DOM"/>
    <property type="match status" value="1"/>
</dbReference>
<keyword evidence="7" id="KW-1133">Transmembrane helix</keyword>
<feature type="region of interest" description="Disordered" evidence="6">
    <location>
        <begin position="362"/>
        <end position="381"/>
    </location>
</feature>
<dbReference type="Pfam" id="PF13240">
    <property type="entry name" value="Zn_Ribbon_1"/>
    <property type="match status" value="1"/>
</dbReference>
<feature type="compositionally biased region" description="Pro residues" evidence="6">
    <location>
        <begin position="447"/>
        <end position="459"/>
    </location>
</feature>
<keyword evidence="3 9" id="KW-0418">Kinase</keyword>
<evidence type="ECO:0000256" key="2">
    <source>
        <dbReference type="ARBA" id="ARBA00022741"/>
    </source>
</evidence>
<evidence type="ECO:0000313" key="9">
    <source>
        <dbReference type="EMBL" id="EFH80366.1"/>
    </source>
</evidence>
<keyword evidence="4 5" id="KW-0067">ATP-binding</keyword>
<accession>D6U5V5</accession>
<keyword evidence="1" id="KW-0808">Transferase</keyword>
<dbReference type="RefSeq" id="WP_007922915.1">
    <property type="nucleotide sequence ID" value="NZ_ADVG01000005.1"/>
</dbReference>
<proteinExistence type="predicted"/>
<feature type="compositionally biased region" description="Polar residues" evidence="6">
    <location>
        <begin position="368"/>
        <end position="381"/>
    </location>
</feature>
<dbReference type="Pfam" id="PF00069">
    <property type="entry name" value="Pkinase"/>
    <property type="match status" value="1"/>
</dbReference>
<keyword evidence="7" id="KW-0812">Transmembrane</keyword>
<dbReference type="InterPro" id="IPR026870">
    <property type="entry name" value="Zinc_ribbon_dom"/>
</dbReference>
<sequence length="547" mass="58749">MIETVPSGSILHGRYRIERVLGSGGFGHVYLGTNITNTNLCAVKEYLVTGASGQEQLRHEAAVLSQLHHPNLPAFLDAFMERGRYYIVLNYIEGSDLTDLVRLTRQRGEVIPIARVTGWLLAICDAVHFLHNQRPPVIHRDIKPDNIRIMPDGTAILVDLGNAKASADGARTLFFIRHQGTPGYAPPEQYPGGTGTDVRSDIYALGGTLFFALTTHEPPSVSIRNQSIQQGRPDLPSLQEVLANNPPEESAEAQAARQFRLGVSQPGKPAPRHSRHVAQLGALPPQLLQQLNRVIQRAMAMRPKDRYQSVAEFAHDLQMVMSHLPTPPPMPVKPATPNPHTTQPDLDDVYDQMVADGRIPAAPDQAGLASTPQPQTQSRSCTHCGSLLPTGAATCPNCGASVIPAPAQTSRASVNAVSTAQARQQAGGQGSFAPNNTMLKQTVSNPSLPPVAQTPPPAPASTETPRPAQQGVYAPPQQQQSMAPQTRPQPHPQAPQRLATPPVQGPPPAATGSNEPQLNLRILLPVLLGALILLALITVFVISNTHH</sequence>
<dbReference type="GO" id="GO:0004674">
    <property type="term" value="F:protein serine/threonine kinase activity"/>
    <property type="evidence" value="ECO:0007669"/>
    <property type="project" value="UniProtKB-KW"/>
</dbReference>
<reference evidence="9 10" key="1">
    <citation type="journal article" date="2011" name="Stand. Genomic Sci.">
        <title>Non-contiguous finished genome sequence and contextual data of the filamentous soil bacterium Ktedonobacter racemifer type strain (SOSP1-21).</title>
        <authorList>
            <person name="Chang Y.J."/>
            <person name="Land M."/>
            <person name="Hauser L."/>
            <person name="Chertkov O."/>
            <person name="Del Rio T.G."/>
            <person name="Nolan M."/>
            <person name="Copeland A."/>
            <person name="Tice H."/>
            <person name="Cheng J.F."/>
            <person name="Lucas S."/>
            <person name="Han C."/>
            <person name="Goodwin L."/>
            <person name="Pitluck S."/>
            <person name="Ivanova N."/>
            <person name="Ovchinikova G."/>
            <person name="Pati A."/>
            <person name="Chen A."/>
            <person name="Palaniappan K."/>
            <person name="Mavromatis K."/>
            <person name="Liolios K."/>
            <person name="Brettin T."/>
            <person name="Fiebig A."/>
            <person name="Rohde M."/>
            <person name="Abt B."/>
            <person name="Goker M."/>
            <person name="Detter J.C."/>
            <person name="Woyke T."/>
            <person name="Bristow J."/>
            <person name="Eisen J.A."/>
            <person name="Markowitz V."/>
            <person name="Hugenholtz P."/>
            <person name="Kyrpides N.C."/>
            <person name="Klenk H.P."/>
            <person name="Lapidus A."/>
        </authorList>
    </citation>
    <scope>NUCLEOTIDE SEQUENCE [LARGE SCALE GENOMIC DNA]</scope>
    <source>
        <strain evidence="10">DSM 44963</strain>
    </source>
</reference>
<feature type="domain" description="Protein kinase" evidence="8">
    <location>
        <begin position="15"/>
        <end position="318"/>
    </location>
</feature>
<feature type="compositionally biased region" description="Low complexity" evidence="6">
    <location>
        <begin position="460"/>
        <end position="486"/>
    </location>
</feature>
<dbReference type="STRING" id="485913.Krac_0958"/>
<dbReference type="CDD" id="cd14014">
    <property type="entry name" value="STKc_PknB_like"/>
    <property type="match status" value="1"/>
</dbReference>
<gene>
    <name evidence="9" type="ORF">Krac_0958</name>
</gene>
<dbReference type="eggNOG" id="COG0515">
    <property type="taxonomic scope" value="Bacteria"/>
</dbReference>
<evidence type="ECO:0000256" key="6">
    <source>
        <dbReference type="SAM" id="MobiDB-lite"/>
    </source>
</evidence>
<evidence type="ECO:0000313" key="10">
    <source>
        <dbReference type="Proteomes" id="UP000004508"/>
    </source>
</evidence>
<comment type="caution">
    <text evidence="9">The sequence shown here is derived from an EMBL/GenBank/DDBJ whole genome shotgun (WGS) entry which is preliminary data.</text>
</comment>
<evidence type="ECO:0000256" key="1">
    <source>
        <dbReference type="ARBA" id="ARBA00022679"/>
    </source>
</evidence>